<sequence>MWLCLYDILKILDRVDLIENGQAMRICRSAFRIPFKVGGRNRWGVKPFDLHSLLRSISSENGMVAKVCNKMEKWINSLPVHMESTVKISAPTTSTQEPVIFNYQDKFPITFKANNGRTYVNATQMSRSFDKYPYVWLGLAHVKEFRQMLVDTEKSGSLDSQVFTTRGANGATWIDQSLAMEFARWLSPEFSDWCNSRIEELVSTGYVSMQPIQSEQPVHVKTEYRKTLGEAVGNFPVPQNFDEALMLAAEQARKIREDEHKVAFYEEFVENRDYYRSIRIADELEISIVALNRFLAEEGIIYFENRQWVVHAPYRPLQCDVPYMWQKSPDKVYPTGSVKRWTKAGREYIIELWYTRHPELMLKPKR</sequence>
<evidence type="ECO:0000313" key="3">
    <source>
        <dbReference type="Proteomes" id="UP000027616"/>
    </source>
</evidence>
<evidence type="ECO:0000313" key="2">
    <source>
        <dbReference type="EMBL" id="CDN31869.1"/>
    </source>
</evidence>
<dbReference type="Pfam" id="PF03374">
    <property type="entry name" value="ANT"/>
    <property type="match status" value="1"/>
</dbReference>
<organism evidence="2 3">
    <name type="scientific">Mucinivorans hirudinis</name>
    <dbReference type="NCBI Taxonomy" id="1433126"/>
    <lineage>
        <taxon>Bacteria</taxon>
        <taxon>Pseudomonadati</taxon>
        <taxon>Bacteroidota</taxon>
        <taxon>Bacteroidia</taxon>
        <taxon>Bacteroidales</taxon>
        <taxon>Rikenellaceae</taxon>
        <taxon>Mucinivorans</taxon>
    </lineage>
</organism>
<feature type="domain" description="KilA-N" evidence="1">
    <location>
        <begin position="98"/>
        <end position="201"/>
    </location>
</feature>
<dbReference type="eggNOG" id="ENOG5030J5D">
    <property type="taxonomic scope" value="Bacteria"/>
</dbReference>
<name>A0A060RDK3_9BACT</name>
<evidence type="ECO:0000259" key="1">
    <source>
        <dbReference type="PROSITE" id="PS51301"/>
    </source>
</evidence>
<dbReference type="KEGG" id="rbc:BN938_1789"/>
<dbReference type="Proteomes" id="UP000027616">
    <property type="component" value="Chromosome I"/>
</dbReference>
<dbReference type="InterPro" id="IPR018004">
    <property type="entry name" value="KilA/APSES_HTH"/>
</dbReference>
<dbReference type="InterPro" id="IPR017880">
    <property type="entry name" value="KilA_N"/>
</dbReference>
<keyword evidence="3" id="KW-1185">Reference proteome</keyword>
<dbReference type="PROSITE" id="PS51301">
    <property type="entry name" value="KILA_N"/>
    <property type="match status" value="1"/>
</dbReference>
<dbReference type="AlphaFoldDB" id="A0A060RDK3"/>
<dbReference type="InterPro" id="IPR005039">
    <property type="entry name" value="Ant_C"/>
</dbReference>
<protein>
    <recommendedName>
        <fullName evidence="1">KilA-N domain-containing protein</fullName>
    </recommendedName>
</protein>
<gene>
    <name evidence="2" type="ORF">BN938_1789</name>
</gene>
<accession>A0A060RDK3</accession>
<dbReference type="HOGENOM" id="CLU_043008_0_0_10"/>
<proteinExistence type="predicted"/>
<dbReference type="Pfam" id="PF04383">
    <property type="entry name" value="KilA-N"/>
    <property type="match status" value="1"/>
</dbReference>
<dbReference type="SMART" id="SM01252">
    <property type="entry name" value="KilA-N"/>
    <property type="match status" value="1"/>
</dbReference>
<reference evidence="2 3" key="1">
    <citation type="journal article" date="2015" name="Genome Announc.">
        <title>Complete Genome Sequence of the Novel Leech Symbiont Mucinivorans hirudinis M3T.</title>
        <authorList>
            <person name="Nelson M.C."/>
            <person name="Bomar L."/>
            <person name="Graf J."/>
        </authorList>
    </citation>
    <scope>NUCLEOTIDE SEQUENCE [LARGE SCALE GENOMIC DNA]</scope>
    <source>
        <strain evidence="3">M3</strain>
    </source>
</reference>
<dbReference type="EMBL" id="HG934468">
    <property type="protein sequence ID" value="CDN31869.1"/>
    <property type="molecule type" value="Genomic_DNA"/>
</dbReference>
<dbReference type="GO" id="GO:0003677">
    <property type="term" value="F:DNA binding"/>
    <property type="evidence" value="ECO:0007669"/>
    <property type="project" value="InterPro"/>
</dbReference>